<feature type="compositionally biased region" description="Polar residues" evidence="1">
    <location>
        <begin position="980"/>
        <end position="989"/>
    </location>
</feature>
<dbReference type="GO" id="GO:0030020">
    <property type="term" value="F:extracellular matrix structural constituent conferring tensile strength"/>
    <property type="evidence" value="ECO:0007669"/>
    <property type="project" value="TreeGrafter"/>
</dbReference>
<feature type="region of interest" description="Disordered" evidence="1">
    <location>
        <begin position="1708"/>
        <end position="1730"/>
    </location>
</feature>
<feature type="compositionally biased region" description="Polar residues" evidence="1">
    <location>
        <begin position="1569"/>
        <end position="1584"/>
    </location>
</feature>
<dbReference type="PANTHER" id="PTHR24023">
    <property type="entry name" value="COLLAGEN ALPHA"/>
    <property type="match status" value="1"/>
</dbReference>
<dbReference type="GO" id="GO:0030198">
    <property type="term" value="P:extracellular matrix organization"/>
    <property type="evidence" value="ECO:0007669"/>
    <property type="project" value="TreeGrafter"/>
</dbReference>
<dbReference type="RefSeq" id="XP_038072673.1">
    <property type="nucleotide sequence ID" value="XM_038216745.1"/>
</dbReference>
<feature type="region of interest" description="Disordered" evidence="1">
    <location>
        <begin position="62"/>
        <end position="105"/>
    </location>
</feature>
<sequence>MTTTILQLFQGDNLKSDFRIAFISPTGQLSFKKVKRTRVRVDHLSDEEKRWRKRILGRERARRYRERKRASESSPEELSDACVQMEAPPPLPRGRGRPKGSRTKKRRLILLTPQSKNFERGASEERKLPAIEYARYISPSSVSLKEADDQGKHEEASCSWTLRDTSSRSLIIENPTSLTERNVGTCTSTKTEISPFTQQTGVTVIEGTLQDNTIMLRGRVCENIPDEAEESLVEDQLSLDDPNQHLISLQMEAGVKKLDLQAPSIHGDDSPGIVEDPKNTDLTGKSFNASNIYSTDVKNLSKNCDQKGQWQRRRRRFKQQNVRDFINFFPIDDLGCTDSKSFVSGSCSLQRQVEYVPSGKRSYASKQSACETSTKPSTSSDVINVESLGNVSQKDGEFDSIKSKDVVEDAFSREKSAEKLTGAPSVESVSTPLAAPTSQAALGSAQLSGNLAAPVVYESPSTQPSALVGLNLSQTLQDVQISGLLQQQQLINAAANIQGLNTVSVSGQANIVAAQKTSDGKGVPSLQGIAGLPKLEGLTGVQGLAGIQSIVGSSTLQGLQGVTDPRFLPVAGLQGVSGIQNIASLQGVVGGLPGLSGLQGLTSLQGFGCLPGITGPTSPAGLVGLQGIPNLQAVQAFQGIPSFQPTTGLQGLVTLQGITGLPGIQGLQGVGIAGLQSAQGLQAVTTLQGGAYLPGITGLQGVSGLISGLPSQAGVSGQQEPPTATSAALTEGTANQKEDMGQGVKEQGEERTTDLSRAQHCQPGEGNAEDESLRSGTSGCQEPEDAQTRSVDVAASTQEKMRHLQKGRSRRKQASPRCITKHFEFTSRDMNDTGKEQRSCRSALFAEDAPPDDSGQSGSTSFSANMPLESKRLDPVTASTPQKDSSLMKPQARDRVESPRPGAKLSKKVEELMSATHPHRRLNVDCSSPGPVDDESPSPQTWRRFLEREKQRHDRLKEVEEQLARLQSHADRCQAFSPKSFVSTSTQTEPGGVLGNQDGRIDPTLHGSTATGQGGQTTSRQTEGSGVTCGQIQQGVVTSSGDSLFANPSPEANRSEDEVPDTAPSVAEDAPVSQDEVPPDTGQDTEAKIKNSPRTIWLHSGKRKRKASRRSIRSLISPFAEGSNAESGNPLNQEATEASRALKSPLSSSPQKKTAKFVFQIPLDDLDTSDNTGQVDEAHEFSSDNGLDNKFEVPLSGSVGDSVPSVSFVDQSNAEVPCQPHSVLPWEVEGLSKIERNRIRAREGMRRHREKLRQAKLAAQTLMCRSVLPDSQLLLEASPVIWGSGALDTPGPVSLKTPVAFNGGKIEVVEGANRTCISPAKVTAHPALANTEVIESTSQVPGSKKPFDVLAQVAVKIEPSEIKHQETMDLPSTQRTEEPKAKIKTIASQVGTEVQISNNPETETPLPRKISKTKPVKFEQGSPSNLARIDFTQEPYKSMNLRDRNRVRAREGMRRYRERMRLAQLAPLQPQKVSFGMPRCKGGSPKSSPGKSNHQGSTKCDDSVAASKQLAELAKQHTNESSPAVSYSEFIEHGKAEVMKRKRAFSLLRMGSGRPKRKLIGKHLPLPQVSKSNRLQDDASSGSRPATLKSGHIALLPKEFNPDADSKRTTEDPERGCLNPMFTKQKKRLKNSQPSSAEHPKRPATISTEVLNDAEKNSSKSEGMTENPFDLALRKKVIQEKMLCGMDKYAAISSAAAAQRHAKDLAVVASHREEEQEEQEQPVADEDLYH</sequence>
<organism evidence="2 3">
    <name type="scientific">Patiria miniata</name>
    <name type="common">Bat star</name>
    <name type="synonym">Asterina miniata</name>
    <dbReference type="NCBI Taxonomy" id="46514"/>
    <lineage>
        <taxon>Eukaryota</taxon>
        <taxon>Metazoa</taxon>
        <taxon>Echinodermata</taxon>
        <taxon>Eleutherozoa</taxon>
        <taxon>Asterozoa</taxon>
        <taxon>Asteroidea</taxon>
        <taxon>Valvatacea</taxon>
        <taxon>Valvatida</taxon>
        <taxon>Asterinidae</taxon>
        <taxon>Patiria</taxon>
    </lineage>
</organism>
<protein>
    <submittedName>
        <fullName evidence="2">Uncharacterized protein</fullName>
    </submittedName>
</protein>
<feature type="compositionally biased region" description="Polar residues" evidence="1">
    <location>
        <begin position="1028"/>
        <end position="1042"/>
    </location>
</feature>
<accession>A0A914B917</accession>
<proteinExistence type="predicted"/>
<feature type="region of interest" description="Disordered" evidence="1">
    <location>
        <begin position="1556"/>
        <end position="1666"/>
    </location>
</feature>
<feature type="compositionally biased region" description="Low complexity" evidence="1">
    <location>
        <begin position="1007"/>
        <end position="1026"/>
    </location>
</feature>
<name>A0A914B917_PATMI</name>
<feature type="compositionally biased region" description="Basic residues" evidence="1">
    <location>
        <begin position="94"/>
        <end position="105"/>
    </location>
</feature>
<feature type="region of interest" description="Disordered" evidence="1">
    <location>
        <begin position="1470"/>
        <end position="1504"/>
    </location>
</feature>
<dbReference type="EnsemblMetazoa" id="XM_038216745.1">
    <property type="protein sequence ID" value="XP_038072673.1"/>
    <property type="gene ID" value="LOC119741081"/>
</dbReference>
<evidence type="ECO:0000313" key="3">
    <source>
        <dbReference type="Proteomes" id="UP000887568"/>
    </source>
</evidence>
<feature type="compositionally biased region" description="Low complexity" evidence="1">
    <location>
        <begin position="1481"/>
        <end position="1492"/>
    </location>
</feature>
<feature type="compositionally biased region" description="Basic and acidic residues" evidence="1">
    <location>
        <begin position="736"/>
        <end position="754"/>
    </location>
</feature>
<feature type="compositionally biased region" description="Basic and acidic residues" evidence="1">
    <location>
        <begin position="821"/>
        <end position="839"/>
    </location>
</feature>
<feature type="compositionally biased region" description="Low complexity" evidence="1">
    <location>
        <begin position="1142"/>
        <end position="1152"/>
    </location>
</feature>
<dbReference type="Proteomes" id="UP000887568">
    <property type="component" value="Unplaced"/>
</dbReference>
<dbReference type="OMA" id="DFRIAFI"/>
<dbReference type="GeneID" id="119741081"/>
<evidence type="ECO:0000313" key="2">
    <source>
        <dbReference type="EnsemblMetazoa" id="XP_038072673.1"/>
    </source>
</evidence>
<feature type="compositionally biased region" description="Basic and acidic residues" evidence="1">
    <location>
        <begin position="1600"/>
        <end position="1615"/>
    </location>
</feature>
<dbReference type="GO" id="GO:0005615">
    <property type="term" value="C:extracellular space"/>
    <property type="evidence" value="ECO:0007669"/>
    <property type="project" value="TreeGrafter"/>
</dbReference>
<feature type="compositionally biased region" description="Basic residues" evidence="1">
    <location>
        <begin position="1100"/>
        <end position="1112"/>
    </location>
</feature>
<dbReference type="PANTHER" id="PTHR24023:SF1112">
    <property type="entry name" value="COL_CUTICLE_N DOMAIN-CONTAINING PROTEIN-RELATED"/>
    <property type="match status" value="1"/>
</dbReference>
<evidence type="ECO:0000256" key="1">
    <source>
        <dbReference type="SAM" id="MobiDB-lite"/>
    </source>
</evidence>
<dbReference type="GO" id="GO:0031012">
    <property type="term" value="C:extracellular matrix"/>
    <property type="evidence" value="ECO:0007669"/>
    <property type="project" value="TreeGrafter"/>
</dbReference>
<dbReference type="InterPro" id="IPR050149">
    <property type="entry name" value="Collagen_superfamily"/>
</dbReference>
<reference evidence="2" key="1">
    <citation type="submission" date="2022-11" db="UniProtKB">
        <authorList>
            <consortium name="EnsemblMetazoa"/>
        </authorList>
    </citation>
    <scope>IDENTIFICATION</scope>
</reference>
<feature type="compositionally biased region" description="Polar residues" evidence="1">
    <location>
        <begin position="1124"/>
        <end position="1136"/>
    </location>
</feature>
<dbReference type="OrthoDB" id="8058986at2759"/>
<feature type="region of interest" description="Disordered" evidence="1">
    <location>
        <begin position="964"/>
        <end position="1153"/>
    </location>
</feature>
<keyword evidence="3" id="KW-1185">Reference proteome</keyword>
<feature type="compositionally biased region" description="Basic residues" evidence="1">
    <location>
        <begin position="803"/>
        <end position="814"/>
    </location>
</feature>
<feature type="compositionally biased region" description="Polar residues" evidence="1">
    <location>
        <begin position="854"/>
        <end position="864"/>
    </location>
</feature>
<feature type="compositionally biased region" description="Acidic residues" evidence="1">
    <location>
        <begin position="1715"/>
        <end position="1730"/>
    </location>
</feature>
<feature type="region of interest" description="Disordered" evidence="1">
    <location>
        <begin position="731"/>
        <end position="949"/>
    </location>
</feature>